<evidence type="ECO:0000256" key="1">
    <source>
        <dbReference type="SAM" id="MobiDB-lite"/>
    </source>
</evidence>
<organism evidence="2 3">
    <name type="scientific">Dentiscutata erythropus</name>
    <dbReference type="NCBI Taxonomy" id="1348616"/>
    <lineage>
        <taxon>Eukaryota</taxon>
        <taxon>Fungi</taxon>
        <taxon>Fungi incertae sedis</taxon>
        <taxon>Mucoromycota</taxon>
        <taxon>Glomeromycotina</taxon>
        <taxon>Glomeromycetes</taxon>
        <taxon>Diversisporales</taxon>
        <taxon>Gigasporaceae</taxon>
        <taxon>Dentiscutata</taxon>
    </lineage>
</organism>
<feature type="compositionally biased region" description="Basic and acidic residues" evidence="1">
    <location>
        <begin position="30"/>
        <end position="42"/>
    </location>
</feature>
<comment type="caution">
    <text evidence="2">The sequence shown here is derived from an EMBL/GenBank/DDBJ whole genome shotgun (WGS) entry which is preliminary data.</text>
</comment>
<reference evidence="2" key="1">
    <citation type="submission" date="2021-06" db="EMBL/GenBank/DDBJ databases">
        <authorList>
            <person name="Kallberg Y."/>
            <person name="Tangrot J."/>
            <person name="Rosling A."/>
        </authorList>
    </citation>
    <scope>NUCLEOTIDE SEQUENCE</scope>
    <source>
        <strain evidence="2">MA453B</strain>
    </source>
</reference>
<sequence>MLLQILNRLDKLENQKELLGTKGALNDYSEPQKGKKREPLEE</sequence>
<dbReference type="AlphaFoldDB" id="A0A9N8ZPA8"/>
<feature type="non-terminal residue" evidence="2">
    <location>
        <position position="42"/>
    </location>
</feature>
<protein>
    <submittedName>
        <fullName evidence="2">16618_t:CDS:1</fullName>
    </submittedName>
</protein>
<dbReference type="Proteomes" id="UP000789405">
    <property type="component" value="Unassembled WGS sequence"/>
</dbReference>
<dbReference type="EMBL" id="CAJVPY010001006">
    <property type="protein sequence ID" value="CAG8503045.1"/>
    <property type="molecule type" value="Genomic_DNA"/>
</dbReference>
<gene>
    <name evidence="2" type="ORF">DERYTH_LOCUS3000</name>
</gene>
<proteinExistence type="predicted"/>
<name>A0A9N8ZPA8_9GLOM</name>
<keyword evidence="3" id="KW-1185">Reference proteome</keyword>
<evidence type="ECO:0000313" key="2">
    <source>
        <dbReference type="EMBL" id="CAG8503045.1"/>
    </source>
</evidence>
<evidence type="ECO:0000313" key="3">
    <source>
        <dbReference type="Proteomes" id="UP000789405"/>
    </source>
</evidence>
<feature type="region of interest" description="Disordered" evidence="1">
    <location>
        <begin position="21"/>
        <end position="42"/>
    </location>
</feature>
<accession>A0A9N8ZPA8</accession>